<dbReference type="Pfam" id="PF19053">
    <property type="entry name" value="EccD"/>
    <property type="match status" value="1"/>
</dbReference>
<keyword evidence="5 7" id="KW-1133">Transmembrane helix</keyword>
<organism evidence="9 10">
    <name type="scientific">Rhizocola hellebori</name>
    <dbReference type="NCBI Taxonomy" id="1392758"/>
    <lineage>
        <taxon>Bacteria</taxon>
        <taxon>Bacillati</taxon>
        <taxon>Actinomycetota</taxon>
        <taxon>Actinomycetes</taxon>
        <taxon>Micromonosporales</taxon>
        <taxon>Micromonosporaceae</taxon>
        <taxon>Rhizocola</taxon>
    </lineage>
</organism>
<protein>
    <submittedName>
        <fullName evidence="9">Type VII secretion integral membrane protein EccD</fullName>
    </submittedName>
</protein>
<comment type="similarity">
    <text evidence="2">Belongs to the EccD/Snm4 family.</text>
</comment>
<dbReference type="RefSeq" id="WP_203914353.1">
    <property type="nucleotide sequence ID" value="NZ_BONY01000101.1"/>
</dbReference>
<proteinExistence type="inferred from homology"/>
<feature type="transmembrane region" description="Helical" evidence="7">
    <location>
        <begin position="207"/>
        <end position="226"/>
    </location>
</feature>
<dbReference type="EMBL" id="BONY01000101">
    <property type="protein sequence ID" value="GIH10637.1"/>
    <property type="molecule type" value="Genomic_DNA"/>
</dbReference>
<feature type="transmembrane region" description="Helical" evidence="7">
    <location>
        <begin position="437"/>
        <end position="457"/>
    </location>
</feature>
<dbReference type="GO" id="GO:0005886">
    <property type="term" value="C:plasma membrane"/>
    <property type="evidence" value="ECO:0007669"/>
    <property type="project" value="UniProtKB-SubCell"/>
</dbReference>
<dbReference type="Proteomes" id="UP000612899">
    <property type="component" value="Unassembled WGS sequence"/>
</dbReference>
<dbReference type="PIRSF" id="PIRSF017804">
    <property type="entry name" value="Secretion_EccD1"/>
    <property type="match status" value="1"/>
</dbReference>
<sequence length="461" mass="47111">MTSVLNDAMSRVTIVAPTVRVDLALPVEVPLVHLLPTLLRYVGADAAKESEAAGGWSLARLGQAPFNPERSLSQLQVRDGELLYLQQRDEAATEAVFDDVVDAIATSQQRAGVWQSASAQPFGLVTGVLMLAGGLAALILSGAPLQLPGIGALSCAVLLILAGVAAGQTKNPRVSLVLTLFAVLYSAVGGLMILAGDKAITQLGVPHVLVAGTVATVAAAITGLVVRPHGPVMLAVGAGFAALALGAELSLLTGLSPAACAAIIAVLALAVLPSLPMLAFRMAHLPMPSVPTGPRDVREDDDSIDTSAALRRSNRAATLLAAMIGGFAVVESGAAFVIGIDGALPGLLLAGVLTALLWSRARAFHLLWQRLPLLGGGLVGLAGVLIGADLTLSGNARVATMVFLFGAVASAAFVKALDGTQRRSSPVWGRTVDLAEAALTVAVVPLTAWLCQLFAWMQSAT</sequence>
<evidence type="ECO:0000256" key="3">
    <source>
        <dbReference type="ARBA" id="ARBA00022475"/>
    </source>
</evidence>
<accession>A0A8J3QIH5</accession>
<evidence type="ECO:0000313" key="10">
    <source>
        <dbReference type="Proteomes" id="UP000612899"/>
    </source>
</evidence>
<dbReference type="InterPro" id="IPR024962">
    <property type="entry name" value="YukD-like"/>
</dbReference>
<comment type="caution">
    <text evidence="9">The sequence shown here is derived from an EMBL/GenBank/DDBJ whole genome shotgun (WGS) entry which is preliminary data.</text>
</comment>
<name>A0A8J3QIH5_9ACTN</name>
<dbReference type="Gene3D" id="3.10.20.90">
    <property type="entry name" value="Phosphatidylinositol 3-kinase Catalytic Subunit, Chain A, domain 1"/>
    <property type="match status" value="1"/>
</dbReference>
<comment type="subcellular location">
    <subcellularLocation>
        <location evidence="1">Cell membrane</location>
        <topology evidence="1">Multi-pass membrane protein</topology>
    </subcellularLocation>
</comment>
<keyword evidence="3" id="KW-1003">Cell membrane</keyword>
<feature type="transmembrane region" description="Helical" evidence="7">
    <location>
        <begin position="371"/>
        <end position="392"/>
    </location>
</feature>
<dbReference type="Pfam" id="PF08817">
    <property type="entry name" value="YukD"/>
    <property type="match status" value="1"/>
</dbReference>
<evidence type="ECO:0000256" key="5">
    <source>
        <dbReference type="ARBA" id="ARBA00022989"/>
    </source>
</evidence>
<evidence type="ECO:0000313" key="9">
    <source>
        <dbReference type="EMBL" id="GIH10637.1"/>
    </source>
</evidence>
<evidence type="ECO:0000259" key="8">
    <source>
        <dbReference type="Pfam" id="PF19053"/>
    </source>
</evidence>
<evidence type="ECO:0000256" key="7">
    <source>
        <dbReference type="SAM" id="Phobius"/>
    </source>
</evidence>
<feature type="transmembrane region" description="Helical" evidence="7">
    <location>
        <begin position="149"/>
        <end position="167"/>
    </location>
</feature>
<feature type="transmembrane region" description="Helical" evidence="7">
    <location>
        <begin position="316"/>
        <end position="336"/>
    </location>
</feature>
<feature type="transmembrane region" description="Helical" evidence="7">
    <location>
        <begin position="122"/>
        <end position="143"/>
    </location>
</feature>
<keyword evidence="6 7" id="KW-0472">Membrane</keyword>
<gene>
    <name evidence="9" type="ORF">Rhe02_87040</name>
</gene>
<keyword evidence="10" id="KW-1185">Reference proteome</keyword>
<evidence type="ECO:0000256" key="2">
    <source>
        <dbReference type="ARBA" id="ARBA00006162"/>
    </source>
</evidence>
<feature type="transmembrane region" description="Helical" evidence="7">
    <location>
        <begin position="342"/>
        <end position="359"/>
    </location>
</feature>
<dbReference type="InterPro" id="IPR006707">
    <property type="entry name" value="T7SS_EccD"/>
</dbReference>
<evidence type="ECO:0000256" key="4">
    <source>
        <dbReference type="ARBA" id="ARBA00022692"/>
    </source>
</evidence>
<feature type="transmembrane region" description="Helical" evidence="7">
    <location>
        <begin position="261"/>
        <end position="280"/>
    </location>
</feature>
<feature type="domain" description="EccD-like transmembrane" evidence="8">
    <location>
        <begin position="121"/>
        <end position="459"/>
    </location>
</feature>
<feature type="transmembrane region" description="Helical" evidence="7">
    <location>
        <begin position="174"/>
        <end position="195"/>
    </location>
</feature>
<reference evidence="9" key="1">
    <citation type="submission" date="2021-01" db="EMBL/GenBank/DDBJ databases">
        <title>Whole genome shotgun sequence of Rhizocola hellebori NBRC 109834.</title>
        <authorList>
            <person name="Komaki H."/>
            <person name="Tamura T."/>
        </authorList>
    </citation>
    <scope>NUCLEOTIDE SEQUENCE</scope>
    <source>
        <strain evidence="9">NBRC 109834</strain>
    </source>
</reference>
<feature type="transmembrane region" description="Helical" evidence="7">
    <location>
        <begin position="398"/>
        <end position="417"/>
    </location>
</feature>
<evidence type="ECO:0000256" key="1">
    <source>
        <dbReference type="ARBA" id="ARBA00004651"/>
    </source>
</evidence>
<dbReference type="InterPro" id="IPR044049">
    <property type="entry name" value="EccD_transm"/>
</dbReference>
<dbReference type="NCBIfam" id="TIGR03920">
    <property type="entry name" value="T7SS_EccD"/>
    <property type="match status" value="1"/>
</dbReference>
<dbReference type="AlphaFoldDB" id="A0A8J3QIH5"/>
<keyword evidence="4 7" id="KW-0812">Transmembrane</keyword>
<feature type="transmembrane region" description="Helical" evidence="7">
    <location>
        <begin position="233"/>
        <end position="255"/>
    </location>
</feature>
<evidence type="ECO:0000256" key="6">
    <source>
        <dbReference type="ARBA" id="ARBA00023136"/>
    </source>
</evidence>